<feature type="compositionally biased region" description="Polar residues" evidence="1">
    <location>
        <begin position="181"/>
        <end position="190"/>
    </location>
</feature>
<proteinExistence type="predicted"/>
<evidence type="ECO:0000313" key="3">
    <source>
        <dbReference type="Proteomes" id="UP000283634"/>
    </source>
</evidence>
<dbReference type="Proteomes" id="UP000283634">
    <property type="component" value="Unassembled WGS sequence"/>
</dbReference>
<evidence type="ECO:0008006" key="4">
    <source>
        <dbReference type="Google" id="ProtNLM"/>
    </source>
</evidence>
<feature type="non-terminal residue" evidence="2">
    <location>
        <position position="1"/>
    </location>
</feature>
<name>A0A3R7R476_TRYRA</name>
<feature type="region of interest" description="Disordered" evidence="1">
    <location>
        <begin position="33"/>
        <end position="218"/>
    </location>
</feature>
<feature type="region of interest" description="Disordered" evidence="1">
    <location>
        <begin position="253"/>
        <end position="275"/>
    </location>
</feature>
<feature type="compositionally biased region" description="Low complexity" evidence="1">
    <location>
        <begin position="166"/>
        <end position="178"/>
    </location>
</feature>
<organism evidence="2 3">
    <name type="scientific">Trypanosoma rangeli</name>
    <dbReference type="NCBI Taxonomy" id="5698"/>
    <lineage>
        <taxon>Eukaryota</taxon>
        <taxon>Discoba</taxon>
        <taxon>Euglenozoa</taxon>
        <taxon>Kinetoplastea</taxon>
        <taxon>Metakinetoplastina</taxon>
        <taxon>Trypanosomatida</taxon>
        <taxon>Trypanosomatidae</taxon>
        <taxon>Trypanosoma</taxon>
        <taxon>Herpetosoma</taxon>
    </lineage>
</organism>
<reference evidence="2 3" key="1">
    <citation type="journal article" date="2018" name="BMC Genomics">
        <title>Genomic comparison of Trypanosoma conorhini and Trypanosoma rangeli to Trypanosoma cruzi strains of high and low virulence.</title>
        <authorList>
            <person name="Bradwell K.R."/>
            <person name="Koparde V.N."/>
            <person name="Matveyev A.V."/>
            <person name="Serrano M.G."/>
            <person name="Alves J.M."/>
            <person name="Parikh H."/>
            <person name="Huang B."/>
            <person name="Lee V."/>
            <person name="Espinosa-Alvarez O."/>
            <person name="Ortiz P.A."/>
            <person name="Costa-Martins A.G."/>
            <person name="Teixeira M.M."/>
            <person name="Buck G.A."/>
        </authorList>
    </citation>
    <scope>NUCLEOTIDE SEQUENCE [LARGE SCALE GENOMIC DNA]</scope>
    <source>
        <strain evidence="2 3">AM80</strain>
    </source>
</reference>
<sequence>TLLKQCTTSRSTSFGTSRSVECLTNVNSSLHRLSRGETDIPTGADGSNDEPSQCTLPNSDIYRGDENGSRTEGTLGFPFRGGHSLPQPPTAETAPSFVSTSPEGSSAGGRTRSEGLPPAARRPDGTVEGGLQEPSTEQPRENAIPQVGATTLSTHAADGGDGGGTITTTSGPSGGSDTKSNDGQAPQSAPSHAPENVGGVPISSATPTSEKPNASAEENVADLQTAADAGSGHDAPSDATATLTDGATDIFERSTSQAPGQPGVPPAPGAAAHFNNGSLRSTNFTGLLRMNTSGDDTVRGCVPRLLLPALLGLWGMACFFA</sequence>
<gene>
    <name evidence="2" type="ORF">TraAM80_10143</name>
</gene>
<accession>A0A3R7R476</accession>
<dbReference type="GeneID" id="40334076"/>
<feature type="compositionally biased region" description="Polar residues" evidence="1">
    <location>
        <begin position="49"/>
        <end position="58"/>
    </location>
</feature>
<keyword evidence="3" id="KW-1185">Reference proteome</keyword>
<evidence type="ECO:0000313" key="2">
    <source>
        <dbReference type="EMBL" id="RNE95818.1"/>
    </source>
</evidence>
<dbReference type="AlphaFoldDB" id="A0A3R7R476"/>
<feature type="compositionally biased region" description="Polar residues" evidence="1">
    <location>
        <begin position="203"/>
        <end position="212"/>
    </location>
</feature>
<comment type="caution">
    <text evidence="2">The sequence shown here is derived from an EMBL/GenBank/DDBJ whole genome shotgun (WGS) entry which is preliminary data.</text>
</comment>
<dbReference type="OrthoDB" id="10629431at2759"/>
<dbReference type="EMBL" id="MKGL01000791">
    <property type="protein sequence ID" value="RNE95818.1"/>
    <property type="molecule type" value="Genomic_DNA"/>
</dbReference>
<evidence type="ECO:0000256" key="1">
    <source>
        <dbReference type="SAM" id="MobiDB-lite"/>
    </source>
</evidence>
<dbReference type="RefSeq" id="XP_029233415.1">
    <property type="nucleotide sequence ID" value="XM_029386787.1"/>
</dbReference>
<protein>
    <recommendedName>
        <fullName evidence="4">Trans-sialidase</fullName>
    </recommendedName>
</protein>